<organism evidence="1 2">
    <name type="scientific">Dysgonomonas mossii DSM 22836</name>
    <dbReference type="NCBI Taxonomy" id="742767"/>
    <lineage>
        <taxon>Bacteria</taxon>
        <taxon>Pseudomonadati</taxon>
        <taxon>Bacteroidota</taxon>
        <taxon>Bacteroidia</taxon>
        <taxon>Bacteroidales</taxon>
        <taxon>Dysgonomonadaceae</taxon>
        <taxon>Dysgonomonas</taxon>
    </lineage>
</organism>
<dbReference type="HOGENOM" id="CLU_1025769_0_0_10"/>
<keyword evidence="2" id="KW-1185">Reference proteome</keyword>
<dbReference type="AlphaFoldDB" id="F8X3P9"/>
<protein>
    <submittedName>
        <fullName evidence="1">Uncharacterized protein</fullName>
    </submittedName>
</protein>
<evidence type="ECO:0000313" key="1">
    <source>
        <dbReference type="EMBL" id="EGK05359.1"/>
    </source>
</evidence>
<dbReference type="RefSeq" id="WP_006844222.1">
    <property type="nucleotide sequence ID" value="NZ_AQWJ01000008.1"/>
</dbReference>
<dbReference type="Pfam" id="PF14412">
    <property type="entry name" value="AHH"/>
    <property type="match status" value="1"/>
</dbReference>
<dbReference type="STRING" id="742767.HMPREF9456_02858"/>
<accession>F8X3P9</accession>
<dbReference type="GeneID" id="78083474"/>
<sequence length="271" mass="30206">MKILKIILSLLILSNTSCQKGAKEIVKEGSEYIGKRTTKQVLSESSEKMVGKELLKKTIKKAGFYPSGGASLKTIEISPNKWIPEFNNLGENALKYSQEINAKILIERRKSISPYMQFPTIDNLKNLSSKDLILGESASGTILEKNMIKSMSPEVSNIVNAFGGKAAHHIVEGTDPLAKQSRAILKKFSIDINSPVNGIFLPTDKNSIFKGTLHKTGHTREYSQYVYNQIKYSKNKDELIGALYKIKSELYNGKISLEGRLHSINKNDINI</sequence>
<name>F8X3P9_9BACT</name>
<reference evidence="1 2" key="1">
    <citation type="submission" date="2011-04" db="EMBL/GenBank/DDBJ databases">
        <title>The Genome Sequence of Dysgonomonas mossii DSM 22836.</title>
        <authorList>
            <consortium name="The Broad Institute Genome Sequencing Platform"/>
            <person name="Earl A."/>
            <person name="Ward D."/>
            <person name="Feldgarden M."/>
            <person name="Gevers D."/>
            <person name="Pudlo N."/>
            <person name="Martens E."/>
            <person name="Allen-Vercoe E."/>
            <person name="Young S.K."/>
            <person name="Zeng Q."/>
            <person name="Gargeya S."/>
            <person name="Fitzgerald M."/>
            <person name="Haas B."/>
            <person name="Abouelleil A."/>
            <person name="Alvarado L."/>
            <person name="Arachchi H.M."/>
            <person name="Berlin A."/>
            <person name="Brown A."/>
            <person name="Chapman S.B."/>
            <person name="Chen Z."/>
            <person name="Dunbar C."/>
            <person name="Freedman E."/>
            <person name="Gearin G."/>
            <person name="Gellesch M."/>
            <person name="Goldberg J."/>
            <person name="Griggs A."/>
            <person name="Gujja S."/>
            <person name="Heiman D."/>
            <person name="Howarth C."/>
            <person name="Larson L."/>
            <person name="Lui A."/>
            <person name="MacDonald P.J.P."/>
            <person name="Mehta T."/>
            <person name="Montmayeur A."/>
            <person name="Murphy C."/>
            <person name="Neiman D."/>
            <person name="Pearson M."/>
            <person name="Priest M."/>
            <person name="Roberts A."/>
            <person name="Saif S."/>
            <person name="Shea T."/>
            <person name="Shenoy N."/>
            <person name="Sisk P."/>
            <person name="Stolte C."/>
            <person name="Sykes S."/>
            <person name="Yandava C."/>
            <person name="Wortman J."/>
            <person name="Nusbaum C."/>
            <person name="Birren B."/>
        </authorList>
    </citation>
    <scope>NUCLEOTIDE SEQUENCE [LARGE SCALE GENOMIC DNA]</scope>
    <source>
        <strain evidence="1 2">DSM 22836</strain>
    </source>
</reference>
<evidence type="ECO:0000313" key="2">
    <source>
        <dbReference type="Proteomes" id="UP000006420"/>
    </source>
</evidence>
<dbReference type="eggNOG" id="COG4642">
    <property type="taxonomic scope" value="Bacteria"/>
</dbReference>
<dbReference type="EMBL" id="ADLW01000015">
    <property type="protein sequence ID" value="EGK05359.1"/>
    <property type="molecule type" value="Genomic_DNA"/>
</dbReference>
<dbReference type="InterPro" id="IPR032871">
    <property type="entry name" value="AHH_dom_containing"/>
</dbReference>
<dbReference type="OrthoDB" id="1093416at2"/>
<comment type="caution">
    <text evidence="1">The sequence shown here is derived from an EMBL/GenBank/DDBJ whole genome shotgun (WGS) entry which is preliminary data.</text>
</comment>
<proteinExistence type="predicted"/>
<gene>
    <name evidence="1" type="ORF">HMPREF9456_02858</name>
</gene>
<dbReference type="Proteomes" id="UP000006420">
    <property type="component" value="Unassembled WGS sequence"/>
</dbReference>